<dbReference type="EMBL" id="JAUKTV010000006">
    <property type="protein sequence ID" value="KAK0735971.1"/>
    <property type="molecule type" value="Genomic_DNA"/>
</dbReference>
<name>A0AA40BKP8_9PEZI</name>
<sequence length="91" mass="10344">MHRRLMHASHTKVIEACKRVGIKVTPYNPQRHQCEWCLQGKSFQQISHAPFPQARRVLAIVHVDSIPHKPVGVGNGNHAIHVIDGKTGYHW</sequence>
<reference evidence="1" key="1">
    <citation type="submission" date="2023-06" db="EMBL/GenBank/DDBJ databases">
        <title>Genome-scale phylogeny and comparative genomics of the fungal order Sordariales.</title>
        <authorList>
            <consortium name="Lawrence Berkeley National Laboratory"/>
            <person name="Hensen N."/>
            <person name="Bonometti L."/>
            <person name="Westerberg I."/>
            <person name="Brannstrom I.O."/>
            <person name="Guillou S."/>
            <person name="Cros-Aarteil S."/>
            <person name="Calhoun S."/>
            <person name="Haridas S."/>
            <person name="Kuo A."/>
            <person name="Mondo S."/>
            <person name="Pangilinan J."/>
            <person name="Riley R."/>
            <person name="Labutti K."/>
            <person name="Andreopoulos B."/>
            <person name="Lipzen A."/>
            <person name="Chen C."/>
            <person name="Yanf M."/>
            <person name="Daum C."/>
            <person name="Ng V."/>
            <person name="Clum A."/>
            <person name="Steindorff A."/>
            <person name="Ohm R."/>
            <person name="Martin F."/>
            <person name="Silar P."/>
            <person name="Natvig D."/>
            <person name="Lalanne C."/>
            <person name="Gautier V."/>
            <person name="Ament-Velasquez S.L."/>
            <person name="Kruys A."/>
            <person name="Hutchinson M.I."/>
            <person name="Powell A.J."/>
            <person name="Barry K."/>
            <person name="Miller A.N."/>
            <person name="Grigoriev I.V."/>
            <person name="Debuchy R."/>
            <person name="Gladieux P."/>
            <person name="Thoren M.H."/>
            <person name="Johannesson H."/>
        </authorList>
    </citation>
    <scope>NUCLEOTIDE SEQUENCE</scope>
    <source>
        <strain evidence="1">CBS 540.89</strain>
    </source>
</reference>
<gene>
    <name evidence="1" type="ORF">B0T21DRAFT_366046</name>
</gene>
<protein>
    <recommendedName>
        <fullName evidence="3">GAG-pre-integrase domain-containing protein</fullName>
    </recommendedName>
</protein>
<evidence type="ECO:0000313" key="1">
    <source>
        <dbReference type="EMBL" id="KAK0735971.1"/>
    </source>
</evidence>
<organism evidence="1 2">
    <name type="scientific">Apiosordaria backusii</name>
    <dbReference type="NCBI Taxonomy" id="314023"/>
    <lineage>
        <taxon>Eukaryota</taxon>
        <taxon>Fungi</taxon>
        <taxon>Dikarya</taxon>
        <taxon>Ascomycota</taxon>
        <taxon>Pezizomycotina</taxon>
        <taxon>Sordariomycetes</taxon>
        <taxon>Sordariomycetidae</taxon>
        <taxon>Sordariales</taxon>
        <taxon>Lasiosphaeriaceae</taxon>
        <taxon>Apiosordaria</taxon>
    </lineage>
</organism>
<evidence type="ECO:0000313" key="2">
    <source>
        <dbReference type="Proteomes" id="UP001172159"/>
    </source>
</evidence>
<accession>A0AA40BKP8</accession>
<comment type="caution">
    <text evidence="1">The sequence shown here is derived from an EMBL/GenBank/DDBJ whole genome shotgun (WGS) entry which is preliminary data.</text>
</comment>
<keyword evidence="2" id="KW-1185">Reference proteome</keyword>
<dbReference type="AlphaFoldDB" id="A0AA40BKP8"/>
<evidence type="ECO:0008006" key="3">
    <source>
        <dbReference type="Google" id="ProtNLM"/>
    </source>
</evidence>
<dbReference type="Proteomes" id="UP001172159">
    <property type="component" value="Unassembled WGS sequence"/>
</dbReference>
<proteinExistence type="predicted"/>